<feature type="transmembrane region" description="Helical" evidence="1">
    <location>
        <begin position="278"/>
        <end position="306"/>
    </location>
</feature>
<dbReference type="InterPro" id="IPR050834">
    <property type="entry name" value="Glycosyltransf_2"/>
</dbReference>
<keyword evidence="1" id="KW-0812">Transmembrane</keyword>
<dbReference type="Pfam" id="PF00535">
    <property type="entry name" value="Glycos_transf_2"/>
    <property type="match status" value="1"/>
</dbReference>
<dbReference type="Gene3D" id="3.90.550.10">
    <property type="entry name" value="Spore Coat Polysaccharide Biosynthesis Protein SpsA, Chain A"/>
    <property type="match status" value="1"/>
</dbReference>
<protein>
    <submittedName>
        <fullName evidence="3">Glycosyltransferase involved in cell wall biosynthesis</fullName>
    </submittedName>
</protein>
<gene>
    <name evidence="3" type="ORF">BDD21_5039</name>
</gene>
<dbReference type="GO" id="GO:0016740">
    <property type="term" value="F:transferase activity"/>
    <property type="evidence" value="ECO:0007669"/>
    <property type="project" value="UniProtKB-KW"/>
</dbReference>
<dbReference type="CDD" id="cd00761">
    <property type="entry name" value="Glyco_tranf_GTA_type"/>
    <property type="match status" value="1"/>
</dbReference>
<accession>A0A495VDK8</accession>
<proteinExistence type="predicted"/>
<keyword evidence="3" id="KW-0808">Transferase</keyword>
<dbReference type="AlphaFoldDB" id="A0A495VDK8"/>
<feature type="domain" description="Glycosyltransferase 2-like" evidence="2">
    <location>
        <begin position="16"/>
        <end position="135"/>
    </location>
</feature>
<keyword evidence="1" id="KW-0472">Membrane</keyword>
<dbReference type="EMBL" id="RBXL01000001">
    <property type="protein sequence ID" value="RKT47452.1"/>
    <property type="molecule type" value="Genomic_DNA"/>
</dbReference>
<evidence type="ECO:0000313" key="3">
    <source>
        <dbReference type="EMBL" id="RKT47452.1"/>
    </source>
</evidence>
<dbReference type="PANTHER" id="PTHR43685:SF11">
    <property type="entry name" value="GLYCOSYLTRANSFERASE TAGX-RELATED"/>
    <property type="match status" value="1"/>
</dbReference>
<dbReference type="Proteomes" id="UP000274556">
    <property type="component" value="Unassembled WGS sequence"/>
</dbReference>
<comment type="caution">
    <text evidence="3">The sequence shown here is derived from an EMBL/GenBank/DDBJ whole genome shotgun (WGS) entry which is preliminary data.</text>
</comment>
<evidence type="ECO:0000259" key="2">
    <source>
        <dbReference type="Pfam" id="PF00535"/>
    </source>
</evidence>
<dbReference type="PANTHER" id="PTHR43685">
    <property type="entry name" value="GLYCOSYLTRANSFERASE"/>
    <property type="match status" value="1"/>
</dbReference>
<sequence length="320" mass="37353">MPRRKNDLDSQNVKFTVFTPTYNRAHTIHRVYDSLKQQTYRDFEWLVIDDGSTDKTSSLLREWEGRGDFPIRYVWQENAGKHQAFRRAVELARGELFLPIDSDDAFTSDALQTMLAHWNGIPVSVRNGFTGIVTRSQDSNGKAYGRSFPKSPLDTNALDLRHRIKVRANLWGFHRTSVLREFPFPDDRDVRYVPENIVWDEIARKYQVRCINEYPRIYYQDSGNQLTKASPRETAKISKYILQMVDQNFDYFRYDPPTFAWRAALYVRYSLHRGDRDFLNYALFSNLGAYFLCALAVGPGLLLYGLDRLREVANSSSRTN</sequence>
<reference evidence="3 4" key="1">
    <citation type="submission" date="2018-10" db="EMBL/GenBank/DDBJ databases">
        <title>Genomic Encyclopedia of Archaeal and Bacterial Type Strains, Phase II (KMG-II): from individual species to whole genera.</title>
        <authorList>
            <person name="Goeker M."/>
        </authorList>
    </citation>
    <scope>NUCLEOTIDE SEQUENCE [LARGE SCALE GENOMIC DNA]</scope>
    <source>
        <strain evidence="3 4">DSM 235</strain>
    </source>
</reference>
<dbReference type="InterPro" id="IPR001173">
    <property type="entry name" value="Glyco_trans_2-like"/>
</dbReference>
<organism evidence="3 4">
    <name type="scientific">Thiocapsa rosea</name>
    <dbReference type="NCBI Taxonomy" id="69360"/>
    <lineage>
        <taxon>Bacteria</taxon>
        <taxon>Pseudomonadati</taxon>
        <taxon>Pseudomonadota</taxon>
        <taxon>Gammaproteobacteria</taxon>
        <taxon>Chromatiales</taxon>
        <taxon>Chromatiaceae</taxon>
        <taxon>Thiocapsa</taxon>
    </lineage>
</organism>
<keyword evidence="1" id="KW-1133">Transmembrane helix</keyword>
<name>A0A495VDK8_9GAMM</name>
<dbReference type="InterPro" id="IPR029044">
    <property type="entry name" value="Nucleotide-diphossugar_trans"/>
</dbReference>
<dbReference type="SUPFAM" id="SSF53448">
    <property type="entry name" value="Nucleotide-diphospho-sugar transferases"/>
    <property type="match status" value="1"/>
</dbReference>
<keyword evidence="4" id="KW-1185">Reference proteome</keyword>
<evidence type="ECO:0000313" key="4">
    <source>
        <dbReference type="Proteomes" id="UP000274556"/>
    </source>
</evidence>
<dbReference type="OrthoDB" id="9802649at2"/>
<evidence type="ECO:0000256" key="1">
    <source>
        <dbReference type="SAM" id="Phobius"/>
    </source>
</evidence>